<dbReference type="Proteomes" id="UP000004836">
    <property type="component" value="Unassembled WGS sequence"/>
</dbReference>
<proteinExistence type="predicted"/>
<evidence type="ECO:0000313" key="2">
    <source>
        <dbReference type="Proteomes" id="UP000004836"/>
    </source>
</evidence>
<organism evidence="1 2">
    <name type="scientific">alpha proteobacterium IMCC14465</name>
    <dbReference type="NCBI Taxonomy" id="1220535"/>
    <lineage>
        <taxon>Bacteria</taxon>
        <taxon>Pseudomonadati</taxon>
        <taxon>Pseudomonadota</taxon>
        <taxon>Alphaproteobacteria</taxon>
        <taxon>PS1 clade</taxon>
    </lineage>
</organism>
<protein>
    <recommendedName>
        <fullName evidence="3">Lipoprotein</fullName>
    </recommendedName>
</protein>
<dbReference type="EMBL" id="ALYF01000007">
    <property type="protein sequence ID" value="EJW20589.1"/>
    <property type="molecule type" value="Genomic_DNA"/>
</dbReference>
<name>J9DY63_9PROT</name>
<dbReference type="PROSITE" id="PS51257">
    <property type="entry name" value="PROKAR_LIPOPROTEIN"/>
    <property type="match status" value="1"/>
</dbReference>
<evidence type="ECO:0000313" key="1">
    <source>
        <dbReference type="EMBL" id="EJW20589.1"/>
    </source>
</evidence>
<sequence>MPKFNKFFSAMLILTLVACSEPSIETVTEILDTYDKGENEELIKNYLTDNGYKCLKPNEKIILTADEVGGEFENSKEFTYFSWSPAKYITDYDEFCWKGKDSIRVDLEKSIIKSKSPQNSSVYSVSFDQYTSKKTGNDVKRMKLSCAVLDMCAGNLAEFQKHLQEKLKYDFFIVEKKKVNWSDVAEFAAPSENGNTAIAEYMIYSRVTIGMKKESIEVSKGVIQDTANAKKAEKDKVNKIKQYGAGSVYKPNSVTMREYNKYIRLQCGTTVDCSNHSSVVSRVAAAYQSIKNSPNRYAQGYASACLDGFSTLRTLPSHLHGDAGIYPAQFMACNEAMIYHFVKN</sequence>
<keyword evidence="2" id="KW-1185">Reference proteome</keyword>
<comment type="caution">
    <text evidence="1">The sequence shown here is derived from an EMBL/GenBank/DDBJ whole genome shotgun (WGS) entry which is preliminary data.</text>
</comment>
<reference evidence="1 2" key="1">
    <citation type="journal article" date="2012" name="J. Bacteriol.">
        <title>Genome Sequence of Strain IMCC14465, Isolated from the East Sea, Belonging to the PS1 Clade of Alphaproteobacteria.</title>
        <authorList>
            <person name="Yang S.J."/>
            <person name="Kang I."/>
            <person name="Cho J.C."/>
        </authorList>
    </citation>
    <scope>NUCLEOTIDE SEQUENCE [LARGE SCALE GENOMIC DNA]</scope>
    <source>
        <strain evidence="1 2">IMCC14465</strain>
    </source>
</reference>
<gene>
    <name evidence="1" type="ORF">IMCC14465_16170</name>
</gene>
<dbReference type="AlphaFoldDB" id="J9DY63"/>
<accession>J9DY63</accession>
<evidence type="ECO:0008006" key="3">
    <source>
        <dbReference type="Google" id="ProtNLM"/>
    </source>
</evidence>